<reference evidence="2 3" key="1">
    <citation type="submission" date="2020-06" db="EMBL/GenBank/DDBJ databases">
        <authorList>
            <person name="Qiu C."/>
            <person name="Liu Z."/>
        </authorList>
    </citation>
    <scope>NUCLEOTIDE SEQUENCE [LARGE SCALE GENOMIC DNA]</scope>
    <source>
        <strain evidence="2 3">EM 1</strain>
    </source>
</reference>
<name>A0A850QNJ3_9BURK</name>
<dbReference type="Proteomes" id="UP000588051">
    <property type="component" value="Unassembled WGS sequence"/>
</dbReference>
<dbReference type="EMBL" id="JABXYJ010000005">
    <property type="protein sequence ID" value="NVO78270.1"/>
    <property type="molecule type" value="Genomic_DNA"/>
</dbReference>
<gene>
    <name evidence="2" type="ORF">HV832_10550</name>
</gene>
<evidence type="ECO:0000313" key="2">
    <source>
        <dbReference type="EMBL" id="NVO78270.1"/>
    </source>
</evidence>
<dbReference type="InterPro" id="IPR050177">
    <property type="entry name" value="Lipid_A_modif_metabolic_enz"/>
</dbReference>
<evidence type="ECO:0000313" key="3">
    <source>
        <dbReference type="Proteomes" id="UP000588051"/>
    </source>
</evidence>
<accession>A0A850QNJ3</accession>
<evidence type="ECO:0000259" key="1">
    <source>
        <dbReference type="Pfam" id="PF01370"/>
    </source>
</evidence>
<comment type="caution">
    <text evidence="2">The sequence shown here is derived from an EMBL/GenBank/DDBJ whole genome shotgun (WGS) entry which is preliminary data.</text>
</comment>
<dbReference type="RefSeq" id="WP_176803792.1">
    <property type="nucleotide sequence ID" value="NZ_JABXYJ010000005.1"/>
</dbReference>
<dbReference type="AlphaFoldDB" id="A0A850QNJ3"/>
<keyword evidence="3" id="KW-1185">Reference proteome</keyword>
<protein>
    <submittedName>
        <fullName evidence="2">SDR family oxidoreductase</fullName>
    </submittedName>
</protein>
<feature type="domain" description="NAD-dependent epimerase/dehydratase" evidence="1">
    <location>
        <begin position="9"/>
        <end position="205"/>
    </location>
</feature>
<organism evidence="2 3">
    <name type="scientific">Undibacterium oligocarboniphilum</name>
    <dbReference type="NCBI Taxonomy" id="666702"/>
    <lineage>
        <taxon>Bacteria</taxon>
        <taxon>Pseudomonadati</taxon>
        <taxon>Pseudomonadota</taxon>
        <taxon>Betaproteobacteria</taxon>
        <taxon>Burkholderiales</taxon>
        <taxon>Oxalobacteraceae</taxon>
        <taxon>Undibacterium</taxon>
    </lineage>
</organism>
<dbReference type="CDD" id="cd08946">
    <property type="entry name" value="SDR_e"/>
    <property type="match status" value="1"/>
</dbReference>
<dbReference type="Pfam" id="PF01370">
    <property type="entry name" value="Epimerase"/>
    <property type="match status" value="1"/>
</dbReference>
<dbReference type="InterPro" id="IPR001509">
    <property type="entry name" value="Epimerase_deHydtase"/>
</dbReference>
<dbReference type="PANTHER" id="PTHR43245">
    <property type="entry name" value="BIFUNCTIONAL POLYMYXIN RESISTANCE PROTEIN ARNA"/>
    <property type="match status" value="1"/>
</dbReference>
<proteinExistence type="predicted"/>
<dbReference type="SUPFAM" id="SSF51735">
    <property type="entry name" value="NAD(P)-binding Rossmann-fold domains"/>
    <property type="match status" value="1"/>
</dbReference>
<dbReference type="Gene3D" id="3.40.50.720">
    <property type="entry name" value="NAD(P)-binding Rossmann-like Domain"/>
    <property type="match status" value="1"/>
</dbReference>
<dbReference type="InterPro" id="IPR036291">
    <property type="entry name" value="NAD(P)-bd_dom_sf"/>
</dbReference>
<sequence length="271" mass="29793">MSASMQATLIGGHGFVGRHLQTALTQAGWQYRVSGKNDPVPQQEELGHVFYCAGLTANFRQHPFATVEAHVNLLSQVLQHCTFTSLTYLSSTRVYSGAESTSENATLHVRSDVPGDLYNLSKLMGESLCLASQRPVRIVRLSNVYGTQMPAQNFLAEILRESAKTGRVLFRSARQSQKDYISVQDVVRYLPLIALNGRQSIYNLASGSNTTHASIARFLEAQGIGCEFAADAPELTFPVIDTCKLFAEFGAAQHGLEKDLPALFSFYHEES</sequence>